<evidence type="ECO:0000256" key="1">
    <source>
        <dbReference type="SAM" id="MobiDB-lite"/>
    </source>
</evidence>
<feature type="region of interest" description="Disordered" evidence="1">
    <location>
        <begin position="337"/>
        <end position="362"/>
    </location>
</feature>
<feature type="compositionally biased region" description="Polar residues" evidence="1">
    <location>
        <begin position="74"/>
        <end position="92"/>
    </location>
</feature>
<dbReference type="AlphaFoldDB" id="A0A8H4J6Q2"/>
<feature type="region of interest" description="Disordered" evidence="1">
    <location>
        <begin position="201"/>
        <end position="304"/>
    </location>
</feature>
<dbReference type="Proteomes" id="UP000572817">
    <property type="component" value="Unassembled WGS sequence"/>
</dbReference>
<organism evidence="2 3">
    <name type="scientific">Botryosphaeria dothidea</name>
    <dbReference type="NCBI Taxonomy" id="55169"/>
    <lineage>
        <taxon>Eukaryota</taxon>
        <taxon>Fungi</taxon>
        <taxon>Dikarya</taxon>
        <taxon>Ascomycota</taxon>
        <taxon>Pezizomycotina</taxon>
        <taxon>Dothideomycetes</taxon>
        <taxon>Dothideomycetes incertae sedis</taxon>
        <taxon>Botryosphaeriales</taxon>
        <taxon>Botryosphaeriaceae</taxon>
        <taxon>Botryosphaeria</taxon>
    </lineage>
</organism>
<feature type="compositionally biased region" description="Basic and acidic residues" evidence="1">
    <location>
        <begin position="257"/>
        <end position="270"/>
    </location>
</feature>
<evidence type="ECO:0000313" key="3">
    <source>
        <dbReference type="Proteomes" id="UP000572817"/>
    </source>
</evidence>
<keyword evidence="3" id="KW-1185">Reference proteome</keyword>
<evidence type="ECO:0000313" key="2">
    <source>
        <dbReference type="EMBL" id="KAF4312949.1"/>
    </source>
</evidence>
<dbReference type="OrthoDB" id="5206740at2759"/>
<sequence>MTTSLAILPAPAQVSQAPAVQSPQSVPVIQPSCSPAAPRRPKLSLNTTAAQVRTFGKGSSLRLETLSAVSPTARNTFSNGYEPQSLSATDSKPWSRVIPEADTPSSASTFNSSTSASSYSSLGSDLAKTPYKLPHNVRSILSNSPLPPVHSHRTMASRPMFPATKRVSFRANLTEEIVTTKYIMAHSDIASSSSTISSLALDSSANESEPSTSASSTTTTATAAAAAPTTSTLPSRTSTKLDMQLSKPMEPATALHHSTEPARCQKRESPSDSESDSDSCPETPVAGRRKRRREWKWTLGPIDGQQLAAKYLREEDEMDSDPDQDRLTCQQRFAQFAERRQSDASDDCSVTSPTSSVEDDRR</sequence>
<proteinExistence type="predicted"/>
<gene>
    <name evidence="2" type="ORF">GTA08_BOTSDO00365</name>
</gene>
<accession>A0A8H4J6Q2</accession>
<feature type="region of interest" description="Disordered" evidence="1">
    <location>
        <begin position="74"/>
        <end position="114"/>
    </location>
</feature>
<feature type="compositionally biased region" description="Low complexity" evidence="1">
    <location>
        <begin position="201"/>
        <end position="238"/>
    </location>
</feature>
<protein>
    <submittedName>
        <fullName evidence="2">Uncharacterized protein</fullName>
    </submittedName>
</protein>
<comment type="caution">
    <text evidence="2">The sequence shown here is derived from an EMBL/GenBank/DDBJ whole genome shotgun (WGS) entry which is preliminary data.</text>
</comment>
<reference evidence="2" key="1">
    <citation type="submission" date="2020-04" db="EMBL/GenBank/DDBJ databases">
        <title>Genome Assembly and Annotation of Botryosphaeria dothidea sdau 11-99, a Latent Pathogen of Apple Fruit Ring Rot in China.</title>
        <authorList>
            <person name="Yu C."/>
            <person name="Diao Y."/>
            <person name="Lu Q."/>
            <person name="Zhao J."/>
            <person name="Cui S."/>
            <person name="Peng C."/>
            <person name="He B."/>
            <person name="Liu H."/>
        </authorList>
    </citation>
    <scope>NUCLEOTIDE SEQUENCE [LARGE SCALE GENOMIC DNA]</scope>
    <source>
        <strain evidence="2">Sdau11-99</strain>
    </source>
</reference>
<feature type="compositionally biased region" description="Low complexity" evidence="1">
    <location>
        <begin position="105"/>
        <end position="114"/>
    </location>
</feature>
<dbReference type="EMBL" id="WWBZ02000001">
    <property type="protein sequence ID" value="KAF4312949.1"/>
    <property type="molecule type" value="Genomic_DNA"/>
</dbReference>
<name>A0A8H4J6Q2_9PEZI</name>